<gene>
    <name evidence="6" type="ORF">SAMN05216217_10630</name>
</gene>
<dbReference type="Pfam" id="PF03595">
    <property type="entry name" value="SLAC1"/>
    <property type="match status" value="1"/>
</dbReference>
<dbReference type="EMBL" id="FOUI01000006">
    <property type="protein sequence ID" value="SFM48006.1"/>
    <property type="molecule type" value="Genomic_DNA"/>
</dbReference>
<dbReference type="PANTHER" id="PTHR37955">
    <property type="entry name" value="TELLURITE RESISTANCE PROTEIN TEHA"/>
    <property type="match status" value="1"/>
</dbReference>
<proteinExistence type="predicted"/>
<keyword evidence="3 5" id="KW-1133">Transmembrane helix</keyword>
<feature type="transmembrane region" description="Helical" evidence="5">
    <location>
        <begin position="108"/>
        <end position="129"/>
    </location>
</feature>
<keyword evidence="4 5" id="KW-0472">Membrane</keyword>
<feature type="transmembrane region" description="Helical" evidence="5">
    <location>
        <begin position="286"/>
        <end position="308"/>
    </location>
</feature>
<accession>A0A1I4R7N7</accession>
<feature type="transmembrane region" description="Helical" evidence="5">
    <location>
        <begin position="12"/>
        <end position="31"/>
    </location>
</feature>
<dbReference type="RefSeq" id="WP_093474822.1">
    <property type="nucleotide sequence ID" value="NZ_FOUI01000006.1"/>
</dbReference>
<feature type="transmembrane region" description="Helical" evidence="5">
    <location>
        <begin position="256"/>
        <end position="274"/>
    </location>
</feature>
<evidence type="ECO:0000256" key="3">
    <source>
        <dbReference type="ARBA" id="ARBA00022989"/>
    </source>
</evidence>
<feature type="transmembrane region" description="Helical" evidence="5">
    <location>
        <begin position="224"/>
        <end position="244"/>
    </location>
</feature>
<dbReference type="STRING" id="1720063.SAMN05216217_10630"/>
<dbReference type="InterPro" id="IPR038665">
    <property type="entry name" value="Voltage-dep_anion_channel_sf"/>
</dbReference>
<evidence type="ECO:0000256" key="4">
    <source>
        <dbReference type="ARBA" id="ARBA00023136"/>
    </source>
</evidence>
<dbReference type="Proteomes" id="UP000243629">
    <property type="component" value="Unassembled WGS sequence"/>
</dbReference>
<feature type="transmembrane region" description="Helical" evidence="5">
    <location>
        <begin position="83"/>
        <end position="102"/>
    </location>
</feature>
<keyword evidence="2 5" id="KW-0812">Transmembrane</keyword>
<feature type="transmembrane region" description="Helical" evidence="5">
    <location>
        <begin position="196"/>
        <end position="218"/>
    </location>
</feature>
<evidence type="ECO:0000256" key="5">
    <source>
        <dbReference type="SAM" id="Phobius"/>
    </source>
</evidence>
<dbReference type="GO" id="GO:0005886">
    <property type="term" value="C:plasma membrane"/>
    <property type="evidence" value="ECO:0007669"/>
    <property type="project" value="TreeGrafter"/>
</dbReference>
<dbReference type="Gene3D" id="1.50.10.150">
    <property type="entry name" value="Voltage-dependent anion channel"/>
    <property type="match status" value="1"/>
</dbReference>
<evidence type="ECO:0000256" key="1">
    <source>
        <dbReference type="ARBA" id="ARBA00004141"/>
    </source>
</evidence>
<evidence type="ECO:0000256" key="2">
    <source>
        <dbReference type="ARBA" id="ARBA00022692"/>
    </source>
</evidence>
<keyword evidence="7" id="KW-1185">Reference proteome</keyword>
<feature type="transmembrane region" description="Helical" evidence="5">
    <location>
        <begin position="165"/>
        <end position="184"/>
    </location>
</feature>
<dbReference type="CDD" id="cd09323">
    <property type="entry name" value="TDT_SLAC1_like"/>
    <property type="match status" value="1"/>
</dbReference>
<dbReference type="PANTHER" id="PTHR37955:SF1">
    <property type="entry name" value="DEP DOMAIN-CONTAINING PROTEIN"/>
    <property type="match status" value="1"/>
</dbReference>
<dbReference type="OrthoDB" id="309023at2"/>
<name>A0A1I4R7N7_9GAMM</name>
<sequence length="314" mass="33947">MQNTGIRQALPLPLLASVMGIAGLGMVWRQLELLLQWPALVSQLLSWLGLLVLAAFLVGYVAKYRRSPQAVRGELGHPLRINFLPALSIGLVLLGALLQTGWPGFGALLWQSGALLQVFFSVVIINRWFGGEQPAVAINPAWFIPPVGLIVVPLAAVPAGWIETAWLFFAAGLVFWLILSAIVFQRLITGPALEPPLMPTLAILLAPPAVGSVSALLLAGEVAVLVRLLYGCSVLVALLLLARLPAFARLPFYPSWWAWSFPSAAFVAASLQYANAIGVTWLWPQLLLVAAVTLLIVLIFLRTLLALLRNESVH</sequence>
<dbReference type="InterPro" id="IPR004695">
    <property type="entry name" value="SLAC1/Mae1/Ssu1/TehA"/>
</dbReference>
<organism evidence="6 7">
    <name type="scientific">Halopseudomonas yangmingensis</name>
    <dbReference type="NCBI Taxonomy" id="1720063"/>
    <lineage>
        <taxon>Bacteria</taxon>
        <taxon>Pseudomonadati</taxon>
        <taxon>Pseudomonadota</taxon>
        <taxon>Gammaproteobacteria</taxon>
        <taxon>Pseudomonadales</taxon>
        <taxon>Pseudomonadaceae</taxon>
        <taxon>Halopseudomonas</taxon>
    </lineage>
</organism>
<evidence type="ECO:0000313" key="6">
    <source>
        <dbReference type="EMBL" id="SFM48006.1"/>
    </source>
</evidence>
<evidence type="ECO:0000313" key="7">
    <source>
        <dbReference type="Proteomes" id="UP000243629"/>
    </source>
</evidence>
<comment type="subcellular location">
    <subcellularLocation>
        <location evidence="1">Membrane</location>
        <topology evidence="1">Multi-pass membrane protein</topology>
    </subcellularLocation>
</comment>
<dbReference type="AlphaFoldDB" id="A0A1I4R7N7"/>
<dbReference type="GO" id="GO:0046583">
    <property type="term" value="F:monoatomic cation efflux transmembrane transporter activity"/>
    <property type="evidence" value="ECO:0007669"/>
    <property type="project" value="TreeGrafter"/>
</dbReference>
<protein>
    <submittedName>
        <fullName evidence="6">Tellurite resistance protein</fullName>
    </submittedName>
</protein>
<feature type="transmembrane region" description="Helical" evidence="5">
    <location>
        <begin position="37"/>
        <end position="62"/>
    </location>
</feature>
<dbReference type="InterPro" id="IPR052951">
    <property type="entry name" value="Tellurite_res_ion_channel"/>
</dbReference>
<feature type="transmembrane region" description="Helical" evidence="5">
    <location>
        <begin position="141"/>
        <end position="159"/>
    </location>
</feature>
<reference evidence="7" key="1">
    <citation type="submission" date="2016-10" db="EMBL/GenBank/DDBJ databases">
        <authorList>
            <person name="Varghese N."/>
            <person name="Submissions S."/>
        </authorList>
    </citation>
    <scope>NUCLEOTIDE SEQUENCE [LARGE SCALE GENOMIC DNA]</scope>
    <source>
        <strain evidence="7">DSM 24213</strain>
    </source>
</reference>